<dbReference type="Proteomes" id="UP000053664">
    <property type="component" value="Unassembled WGS sequence"/>
</dbReference>
<dbReference type="InterPro" id="IPR035979">
    <property type="entry name" value="RBD_domain_sf"/>
</dbReference>
<dbReference type="GO" id="GO:0005730">
    <property type="term" value="C:nucleolus"/>
    <property type="evidence" value="ECO:0007669"/>
    <property type="project" value="TreeGrafter"/>
</dbReference>
<feature type="compositionally biased region" description="Acidic residues" evidence="4">
    <location>
        <begin position="377"/>
        <end position="386"/>
    </location>
</feature>
<dbReference type="SUPFAM" id="SSF54928">
    <property type="entry name" value="RNA-binding domain, RBD"/>
    <property type="match status" value="1"/>
</dbReference>
<evidence type="ECO:0008006" key="7">
    <source>
        <dbReference type="Google" id="ProtNLM"/>
    </source>
</evidence>
<feature type="region of interest" description="Disordered" evidence="4">
    <location>
        <begin position="523"/>
        <end position="575"/>
    </location>
</feature>
<dbReference type="GO" id="GO:0000463">
    <property type="term" value="P:maturation of LSU-rRNA from tricistronic rRNA transcript (SSU-rRNA, 5.8S rRNA, LSU-rRNA)"/>
    <property type="evidence" value="ECO:0007669"/>
    <property type="project" value="TreeGrafter"/>
</dbReference>
<comment type="subcellular location">
    <subcellularLocation>
        <location evidence="1">Nucleus</location>
    </subcellularLocation>
</comment>
<keyword evidence="3" id="KW-0539">Nucleus</keyword>
<sequence>MGKKSQKKAQAATTSAAPSSSAATTTPANALFGAKPSGSFDAELDAFFKVAPASAPKPAAAAAPATASKRKASHVEASASAAKKAKSADETTDEDDGQAAEAASSEADEDEDEDADEGDGDLSELDEAEIESMADLMDADDSVEGAGGEAADMEGGDEEEDEEEDDEEDPDVDEDEDDDEEDAAKYGSTTKPKAAFAIVHESLQKKGAVRKPKNAQFEDVDEPSELKDKRTLFIGNVPIEAVKSKSLQRRLRRHLASLSPYPGVTKITSLRFRSIPFAVPTDDFTAESEEAAAKLAKRRERSKNYKEALAAVEGKDAASAHQFLTAKQKRKVAYINQDINSHADTVNAYVTLGYPDAVFRHINQTRRAKQQEREQAEEQEQADEQDAATTGKGDGEGSAKPKKGSTGSKEQRQPADELAGFDKRLTAPVLAALLASIADGQLFEGRHLRVDLVKPLEASEVIAAGLDKVTTAEGSLVGSAASGTTDPKRTLFVGNLDFEVKDEEIRTFFEKLLADERGPPPDTLIPVVGLDGKPPVQPTLYRSSAKAGGQGEGEDDDDDGAASSDDESDAEDERTAAAADRMLALHAASWVRSVRVIRDKATQMGKGIAYVRFLDTECVDEIMAIHEAEEAFFASVRGGGAKGAAGGKGGGGRNISNSALASTAIAVGGKQSEFRRRLKLRGRVLRVSRCKATTNATRNGPGGGNTRQGRTQRRDQATPSSDEPRTPARGSRPGYRSSGAPTPNGSSPKFGSDRPAQSRAASTSTTPTKKHGPASSSGGGAPAKPPPASAAALEKASMLAKLGKEERAAFKRNDAERQQRRMEKKNKKKAASKILKDAGSGRDKVKLPSSSSSSSKGGAAKGKGKKSFSGAGAQAKKAKAKASAAAGGGSGGKPKKVKK</sequence>
<feature type="compositionally biased region" description="Low complexity" evidence="4">
    <location>
        <begin position="789"/>
        <end position="801"/>
    </location>
</feature>
<evidence type="ECO:0000256" key="1">
    <source>
        <dbReference type="ARBA" id="ARBA00004123"/>
    </source>
</evidence>
<evidence type="ECO:0000313" key="6">
    <source>
        <dbReference type="Proteomes" id="UP000053664"/>
    </source>
</evidence>
<dbReference type="RefSeq" id="XP_007881078.1">
    <property type="nucleotide sequence ID" value="XM_007882887.1"/>
</dbReference>
<feature type="compositionally biased region" description="Acidic residues" evidence="4">
    <location>
        <begin position="552"/>
        <end position="572"/>
    </location>
</feature>
<dbReference type="PANTHER" id="PTHR23236">
    <property type="entry name" value="EUKARYOTIC TRANSLATION INITIATION FACTOR 4B/4H"/>
    <property type="match status" value="1"/>
</dbReference>
<feature type="region of interest" description="Disordered" evidence="4">
    <location>
        <begin position="365"/>
        <end position="415"/>
    </location>
</feature>
<feature type="region of interest" description="Disordered" evidence="4">
    <location>
        <begin position="1"/>
        <end position="36"/>
    </location>
</feature>
<feature type="compositionally biased region" description="Basic residues" evidence="4">
    <location>
        <begin position="822"/>
        <end position="831"/>
    </location>
</feature>
<feature type="compositionally biased region" description="Basic and acidic residues" evidence="4">
    <location>
        <begin position="802"/>
        <end position="821"/>
    </location>
</feature>
<dbReference type="eggNOG" id="KOG0118">
    <property type="taxonomic scope" value="Eukaryota"/>
</dbReference>
<name>A0A061H915_9BASI</name>
<dbReference type="GO" id="GO:0019843">
    <property type="term" value="F:rRNA binding"/>
    <property type="evidence" value="ECO:0007669"/>
    <property type="project" value="TreeGrafter"/>
</dbReference>
<dbReference type="HOGENOM" id="CLU_322136_0_0_1"/>
<gene>
    <name evidence="5" type="ORF">PFL1_05355</name>
</gene>
<evidence type="ECO:0000256" key="3">
    <source>
        <dbReference type="ARBA" id="ARBA00023242"/>
    </source>
</evidence>
<feature type="compositionally biased region" description="Low complexity" evidence="4">
    <location>
        <begin position="8"/>
        <end position="28"/>
    </location>
</feature>
<dbReference type="AlphaFoldDB" id="A0A061H915"/>
<dbReference type="GeneID" id="19319448"/>
<feature type="compositionally biased region" description="Acidic residues" evidence="4">
    <location>
        <begin position="151"/>
        <end position="182"/>
    </location>
</feature>
<feature type="compositionally biased region" description="Low complexity" evidence="4">
    <location>
        <begin position="849"/>
        <end position="858"/>
    </location>
</feature>
<dbReference type="Gene3D" id="3.30.70.330">
    <property type="match status" value="2"/>
</dbReference>
<feature type="compositionally biased region" description="Low complexity" evidence="4">
    <location>
        <begin position="54"/>
        <end position="67"/>
    </location>
</feature>
<reference evidence="5 6" key="1">
    <citation type="journal article" date="2013" name="Plant Cell">
        <title>The transition from a phytopathogenic smut ancestor to an anamorphic biocontrol agent deciphered by comparative whole-genome analysis.</title>
        <authorList>
            <person name="Lefebvre F."/>
            <person name="Joly D.L."/>
            <person name="Labbe C."/>
            <person name="Teichmann B."/>
            <person name="Linning R."/>
            <person name="Belzile F."/>
            <person name="Bakkeren G."/>
            <person name="Belanger R.R."/>
        </authorList>
    </citation>
    <scope>NUCLEOTIDE SEQUENCE [LARGE SCALE GENOMIC DNA]</scope>
    <source>
        <strain evidence="5 6">PF-1</strain>
    </source>
</reference>
<feature type="region of interest" description="Disordered" evidence="4">
    <location>
        <begin position="689"/>
        <end position="899"/>
    </location>
</feature>
<organism evidence="5 6">
    <name type="scientific">Pseudozyma flocculosa PF-1</name>
    <dbReference type="NCBI Taxonomy" id="1277687"/>
    <lineage>
        <taxon>Eukaryota</taxon>
        <taxon>Fungi</taxon>
        <taxon>Dikarya</taxon>
        <taxon>Basidiomycota</taxon>
        <taxon>Ustilaginomycotina</taxon>
        <taxon>Ustilaginomycetes</taxon>
        <taxon>Ustilaginales</taxon>
        <taxon>Ustilaginaceae</taxon>
        <taxon>Pseudozyma</taxon>
    </lineage>
</organism>
<evidence type="ECO:0000313" key="5">
    <source>
        <dbReference type="EMBL" id="EPQ27071.1"/>
    </source>
</evidence>
<dbReference type="KEGG" id="pfp:PFL1_05355"/>
<keyword evidence="2" id="KW-0694">RNA-binding</keyword>
<evidence type="ECO:0000256" key="4">
    <source>
        <dbReference type="SAM" id="MobiDB-lite"/>
    </source>
</evidence>
<dbReference type="PANTHER" id="PTHR23236:SF25">
    <property type="entry name" value="RNA-BINDING PROTEIN 34"/>
    <property type="match status" value="1"/>
</dbReference>
<evidence type="ECO:0000256" key="2">
    <source>
        <dbReference type="ARBA" id="ARBA00022884"/>
    </source>
</evidence>
<feature type="compositionally biased region" description="Basic and acidic residues" evidence="4">
    <location>
        <begin position="834"/>
        <end position="846"/>
    </location>
</feature>
<dbReference type="InterPro" id="IPR012677">
    <property type="entry name" value="Nucleotide-bd_a/b_plait_sf"/>
</dbReference>
<protein>
    <recommendedName>
        <fullName evidence="7">RRM domain-containing protein</fullName>
    </recommendedName>
</protein>
<feature type="compositionally biased region" description="Polar residues" evidence="4">
    <location>
        <begin position="739"/>
        <end position="749"/>
    </location>
</feature>
<feature type="compositionally biased region" description="Acidic residues" evidence="4">
    <location>
        <begin position="106"/>
        <end position="143"/>
    </location>
</feature>
<accession>A0A061H915</accession>
<proteinExistence type="predicted"/>
<feature type="compositionally biased region" description="Low complexity" evidence="4">
    <location>
        <begin position="867"/>
        <end position="885"/>
    </location>
</feature>
<dbReference type="EMBL" id="KE361641">
    <property type="protein sequence ID" value="EPQ27071.1"/>
    <property type="molecule type" value="Genomic_DNA"/>
</dbReference>
<dbReference type="OrthoDB" id="442677at2759"/>
<feature type="region of interest" description="Disordered" evidence="4">
    <location>
        <begin position="54"/>
        <end position="224"/>
    </location>
</feature>
<feature type="compositionally biased region" description="Basic and acidic residues" evidence="4">
    <location>
        <begin position="712"/>
        <end position="726"/>
    </location>
</feature>